<proteinExistence type="predicted"/>
<dbReference type="RefSeq" id="WP_025281765.1">
    <property type="nucleotide sequence ID" value="NZ_CP007268.1"/>
</dbReference>
<reference evidence="2 3" key="1">
    <citation type="journal article" date="2014" name="J Genomics">
        <title>Draft Genome Sequence of the Extremely Halophilic Phototrophic Purple Sulfur Bacterium Halorhodospira halochloris.</title>
        <authorList>
            <person name="Singh K.S."/>
            <person name="Kirksey J."/>
            <person name="Hoff W.D."/>
            <person name="Deole R."/>
        </authorList>
    </citation>
    <scope>NUCLEOTIDE SEQUENCE [LARGE SCALE GENOMIC DNA]</scope>
    <source>
        <strain evidence="2 3">A</strain>
    </source>
</reference>
<name>W8KJG6_9GAMM</name>
<dbReference type="HOGENOM" id="CLU_263306_0_0_6"/>
<dbReference type="AlphaFoldDB" id="W8KJG6"/>
<evidence type="ECO:0000313" key="3">
    <source>
        <dbReference type="Proteomes" id="UP000019442"/>
    </source>
</evidence>
<feature type="region of interest" description="Disordered" evidence="1">
    <location>
        <begin position="142"/>
        <end position="166"/>
    </location>
</feature>
<evidence type="ECO:0000313" key="2">
    <source>
        <dbReference type="EMBL" id="AHK79313.1"/>
    </source>
</evidence>
<gene>
    <name evidence="2" type="ORF">M911_09325</name>
</gene>
<feature type="compositionally biased region" description="Polar residues" evidence="1">
    <location>
        <begin position="151"/>
        <end position="162"/>
    </location>
</feature>
<organism evidence="2 3">
    <name type="scientific">Ectothiorhodospira haloalkaliphila</name>
    <dbReference type="NCBI Taxonomy" id="421628"/>
    <lineage>
        <taxon>Bacteria</taxon>
        <taxon>Pseudomonadati</taxon>
        <taxon>Pseudomonadota</taxon>
        <taxon>Gammaproteobacteria</taxon>
        <taxon>Chromatiales</taxon>
        <taxon>Ectothiorhodospiraceae</taxon>
        <taxon>Ectothiorhodospira</taxon>
    </lineage>
</organism>
<reference evidence="3" key="2">
    <citation type="submission" date="2014-02" db="EMBL/GenBank/DDBJ databases">
        <title>Draft Genome Sequence of extremely halophilic bacteria Halorhodospira halochloris.</title>
        <authorList>
            <person name="Singh K.S."/>
        </authorList>
    </citation>
    <scope>NUCLEOTIDE SEQUENCE [LARGE SCALE GENOMIC DNA]</scope>
    <source>
        <strain evidence="3">A</strain>
    </source>
</reference>
<evidence type="ECO:0000256" key="1">
    <source>
        <dbReference type="SAM" id="MobiDB-lite"/>
    </source>
</evidence>
<dbReference type="KEGG" id="hhc:M911_09325"/>
<dbReference type="CDD" id="cd14740">
    <property type="entry name" value="PAAR_4"/>
    <property type="match status" value="1"/>
</dbReference>
<feature type="region of interest" description="Disordered" evidence="1">
    <location>
        <begin position="1140"/>
        <end position="1162"/>
    </location>
</feature>
<dbReference type="PATRIC" id="fig|1354791.3.peg.2314"/>
<protein>
    <submittedName>
        <fullName evidence="2">Uncharacterized protein</fullName>
    </submittedName>
</protein>
<dbReference type="CDD" id="cd20705">
    <property type="entry name" value="MIX_I"/>
    <property type="match status" value="1"/>
</dbReference>
<dbReference type="EMBL" id="CP007268">
    <property type="protein sequence ID" value="AHK79313.1"/>
    <property type="molecule type" value="Genomic_DNA"/>
</dbReference>
<dbReference type="Proteomes" id="UP000019442">
    <property type="component" value="Chromosome"/>
</dbReference>
<dbReference type="Pfam" id="PF13665">
    <property type="entry name" value="Tox-PAAR-like"/>
    <property type="match status" value="1"/>
</dbReference>
<accession>W8KJG6</accession>
<feature type="region of interest" description="Disordered" evidence="1">
    <location>
        <begin position="97"/>
        <end position="127"/>
    </location>
</feature>
<sequence>MYRSASGLSDTEVHFFDDSDTVTIHRGGSLSWRTHNPGLLGLGPVAQDHGAIGIAQGVPVFPSLEHGRRALRDWLGRAETRHLSIASLYRRVDPDWQLPPSHPARPSHCPDTGLEAERPVSSLSPRERDTVAHAIEHRLGMEIGSVHRQPLATQEDSATPATSGAGGNIAINGRSAVHAGSQGLLTSIDVCLTRIGKRCKPIPYTNVAESRDATGTAGSVFVNGHAVCHHQSRFARSRGDEPGNCGGVRSRTRRGYAEFVGSSGNVFFEGVPAVRQFDPMVSNCRNTPPASLMQPGCRQAQELNPAVFNEPPPLQQTHGLRLEVDLDRALGRGLEVTAHPRDGSDDAVGAYPRPVNNRRDAHTLLFTGLPAQTVDLMLPLHDPHQGMYHVPLARDVSVRPRDADNDPTLEAHRHEHQLVAVALRRPLDLRGIEHDVIRPGCRAYVFRNGHLWRELEAGPEGSWLEVNLEIWQGKDDRPAQCPLGARLLFPHRIDGKAFDYHLALSEPQWTWARIEGFGGLAPDDPRRAPRPSSGGQDVTLIRYSGSLDTRCIPLNLGREAVRMGRLGRAGEPGGRPRPLLASQPEPAEALELRDVNGLITALLPDPLQQARDLRQSMDACLEDLAEAEQSAIDGERALGTLIQRLIEVQPDLQRQVDVPRMNRTLNAWDQKVKEAASRFQSLNRDLLSLLQSPRYAHALEDYTESPCPDDRVFGLLQWIHCIRDLDSETSLPYLRCFLDPETNTLPILGNDDPETRQTLIDWSTGTQWLDTTEPRMRPLLEMDRLELVTFASDALNRLIDALAEAATAGESEYTTKTLQGVARLSQRVADVELEITHIPLSAYLSSTFWEASSDTYRYHPPATAQAYENTKKVLVPTLMPPSAKTLGDLSLLIREDHTYRVAMGSVLGTLMILNLSIALQKSEDLFQNENIATAISAGSNLAAFLFSELEFWTDQKYTNISHRTRDNKNTNNRPILTHRSLGVQKNILAHRETGAAQASRTKQEYLRSLTRLASRIASGADIYLGGAYIYSGITDNSLERSFGGMLILTSGLLGIFSLTMPKVILLGNLILSTAGWTLTSSSRLSPLEKATSLSHYGVAKNIKNQHDTHIQELREESKKILRIISEPDIQITTYRIDTPFHERNPQLNSRNQSPKAPPNPAHSAIIGIRIEPGLLSPAHSTLEIDIEFKKTGLKCNTQNILIQEKTNNGKLTKVQGYIEVDSKHLLRGFTCTVIFNANPGNQDLQIDRKISWPGRDARNDLMKAQEAYRLRALGMSKL</sequence>
<feature type="compositionally biased region" description="Polar residues" evidence="1">
    <location>
        <begin position="1145"/>
        <end position="1154"/>
    </location>
</feature>
<keyword evidence="3" id="KW-1185">Reference proteome</keyword>